<comment type="caution">
    <text evidence="1">The sequence shown here is derived from an EMBL/GenBank/DDBJ whole genome shotgun (WGS) entry which is preliminary data.</text>
</comment>
<dbReference type="EMBL" id="MHKO01000025">
    <property type="protein sequence ID" value="OGY92282.1"/>
    <property type="molecule type" value="Genomic_DNA"/>
</dbReference>
<protein>
    <submittedName>
        <fullName evidence="1">Uncharacterized protein</fullName>
    </submittedName>
</protein>
<name>A0A1G2BT93_9BACT</name>
<dbReference type="Proteomes" id="UP000178109">
    <property type="component" value="Unassembled WGS sequence"/>
</dbReference>
<dbReference type="AlphaFoldDB" id="A0A1G2BT93"/>
<evidence type="ECO:0000313" key="2">
    <source>
        <dbReference type="Proteomes" id="UP000178109"/>
    </source>
</evidence>
<accession>A0A1G2BT93</accession>
<proteinExistence type="predicted"/>
<sequence length="151" mass="15818">MALLAGARTPLVQPRAGILTARPVNTCAITFVCRVTLIVRHPAVVLILVLAQADKSGVQVLPGAEAGAKCLRVQLQQELLVLRVNICVTGLVHQIAPLAVPLPGRQIQRVALAKANHGARLQAGELAGVKPVLVQLLHLARPGNICAMAPV</sequence>
<reference evidence="1 2" key="1">
    <citation type="journal article" date="2016" name="Nat. Commun.">
        <title>Thousands of microbial genomes shed light on interconnected biogeochemical processes in an aquifer system.</title>
        <authorList>
            <person name="Anantharaman K."/>
            <person name="Brown C.T."/>
            <person name="Hug L.A."/>
            <person name="Sharon I."/>
            <person name="Castelle C.J."/>
            <person name="Probst A.J."/>
            <person name="Thomas B.C."/>
            <person name="Singh A."/>
            <person name="Wilkins M.J."/>
            <person name="Karaoz U."/>
            <person name="Brodie E.L."/>
            <person name="Williams K.H."/>
            <person name="Hubbard S.S."/>
            <person name="Banfield J.F."/>
        </authorList>
    </citation>
    <scope>NUCLEOTIDE SEQUENCE [LARGE SCALE GENOMIC DNA]</scope>
</reference>
<gene>
    <name evidence="1" type="ORF">A3H70_03530</name>
</gene>
<organism evidence="1 2">
    <name type="scientific">Candidatus Komeilibacteria bacterium RIFCSPLOWO2_02_FULL_48_11</name>
    <dbReference type="NCBI Taxonomy" id="1798553"/>
    <lineage>
        <taxon>Bacteria</taxon>
        <taxon>Candidatus Komeiliibacteriota</taxon>
    </lineage>
</organism>
<evidence type="ECO:0000313" key="1">
    <source>
        <dbReference type="EMBL" id="OGY92282.1"/>
    </source>
</evidence>
<dbReference type="STRING" id="1798553.A3H70_03530"/>